<dbReference type="EMBL" id="CP041186">
    <property type="protein sequence ID" value="QDG49517.1"/>
    <property type="molecule type" value="Genomic_DNA"/>
</dbReference>
<evidence type="ECO:0000256" key="1">
    <source>
        <dbReference type="SAM" id="MobiDB-lite"/>
    </source>
</evidence>
<feature type="region of interest" description="Disordered" evidence="1">
    <location>
        <begin position="95"/>
        <end position="114"/>
    </location>
</feature>
<gene>
    <name evidence="3" type="ORF">FIV42_01820</name>
</gene>
<organism evidence="3 4">
    <name type="scientific">Persicimonas caeni</name>
    <dbReference type="NCBI Taxonomy" id="2292766"/>
    <lineage>
        <taxon>Bacteria</taxon>
        <taxon>Deltaproteobacteria</taxon>
        <taxon>Bradymonadales</taxon>
        <taxon>Bradymonadaceae</taxon>
        <taxon>Persicimonas</taxon>
    </lineage>
</organism>
<keyword evidence="2" id="KW-0812">Transmembrane</keyword>
<sequence>MYSVSRSEFSNSPRSGKWDILEDGTKVAEVRFVQAEDDNPQRIDWAFLANDESLEGVIRVEDWIPSAIGKALSVVLHTAGIEGEIAWGAYEPNRQQVRGPDRHRRSEMLGGLTDSDDETLQREVLQGLHALDELVQDGRNRVAKLMKYQQDAKEALGYIGAPALARGYQDAANRARRSAFWWHVLAVLGFLGLIGFAVVVFSAAGPSTETAVPETVAWMGIARRVFFSTAILLFTGYAGKQASNSRKDELQFRRTELELIALGPFLADLPDDKRTSVKQKLAQRFFGEESTSEVVETGSQSTHPMDLLKELINKLPDHGSGA</sequence>
<proteinExistence type="predicted"/>
<reference evidence="3 4" key="1">
    <citation type="submission" date="2019-06" db="EMBL/GenBank/DDBJ databases">
        <title>Persicimonas caeni gen. nov., sp. nov., a predatory bacterium isolated from solar saltern.</title>
        <authorList>
            <person name="Wang S."/>
        </authorList>
    </citation>
    <scope>NUCLEOTIDE SEQUENCE [LARGE SCALE GENOMIC DNA]</scope>
    <source>
        <strain evidence="3 4">YN101</strain>
    </source>
</reference>
<protein>
    <submittedName>
        <fullName evidence="3">DUF805 domain-containing protein</fullName>
    </submittedName>
</protein>
<accession>A0A5B8Y0S9</accession>
<accession>A0A4Y6PNB9</accession>
<name>A0A4Y6PNB9_PERCE</name>
<dbReference type="RefSeq" id="WP_141196014.1">
    <property type="nucleotide sequence ID" value="NZ_CP041186.1"/>
</dbReference>
<evidence type="ECO:0000256" key="2">
    <source>
        <dbReference type="SAM" id="Phobius"/>
    </source>
</evidence>
<feature type="transmembrane region" description="Helical" evidence="2">
    <location>
        <begin position="180"/>
        <end position="204"/>
    </location>
</feature>
<dbReference type="OrthoDB" id="1431451at2"/>
<feature type="transmembrane region" description="Helical" evidence="2">
    <location>
        <begin position="216"/>
        <end position="237"/>
    </location>
</feature>
<keyword evidence="4" id="KW-1185">Reference proteome</keyword>
<keyword evidence="2" id="KW-1133">Transmembrane helix</keyword>
<dbReference type="Proteomes" id="UP000315995">
    <property type="component" value="Chromosome"/>
</dbReference>
<dbReference type="AlphaFoldDB" id="A0A4Y6PNB9"/>
<evidence type="ECO:0000313" key="3">
    <source>
        <dbReference type="EMBL" id="QDG49517.1"/>
    </source>
</evidence>
<evidence type="ECO:0000313" key="4">
    <source>
        <dbReference type="Proteomes" id="UP000315995"/>
    </source>
</evidence>
<keyword evidence="2" id="KW-0472">Membrane</keyword>